<keyword evidence="2" id="KW-1185">Reference proteome</keyword>
<organism evidence="1 2">
    <name type="scientific">Pleomassaria siparia CBS 279.74</name>
    <dbReference type="NCBI Taxonomy" id="1314801"/>
    <lineage>
        <taxon>Eukaryota</taxon>
        <taxon>Fungi</taxon>
        <taxon>Dikarya</taxon>
        <taxon>Ascomycota</taxon>
        <taxon>Pezizomycotina</taxon>
        <taxon>Dothideomycetes</taxon>
        <taxon>Pleosporomycetidae</taxon>
        <taxon>Pleosporales</taxon>
        <taxon>Pleomassariaceae</taxon>
        <taxon>Pleomassaria</taxon>
    </lineage>
</organism>
<dbReference type="AlphaFoldDB" id="A0A6G1KJI0"/>
<protein>
    <submittedName>
        <fullName evidence="1">Uncharacterized protein</fullName>
    </submittedName>
</protein>
<accession>A0A6G1KJI0</accession>
<dbReference type="Proteomes" id="UP000799428">
    <property type="component" value="Unassembled WGS sequence"/>
</dbReference>
<gene>
    <name evidence="1" type="ORF">K504DRAFT_487523</name>
</gene>
<evidence type="ECO:0000313" key="2">
    <source>
        <dbReference type="Proteomes" id="UP000799428"/>
    </source>
</evidence>
<reference evidence="1" key="1">
    <citation type="journal article" date="2020" name="Stud. Mycol.">
        <title>101 Dothideomycetes genomes: a test case for predicting lifestyles and emergence of pathogens.</title>
        <authorList>
            <person name="Haridas S."/>
            <person name="Albert R."/>
            <person name="Binder M."/>
            <person name="Bloem J."/>
            <person name="Labutti K."/>
            <person name="Salamov A."/>
            <person name="Andreopoulos B."/>
            <person name="Baker S."/>
            <person name="Barry K."/>
            <person name="Bills G."/>
            <person name="Bluhm B."/>
            <person name="Cannon C."/>
            <person name="Castanera R."/>
            <person name="Culley D."/>
            <person name="Daum C."/>
            <person name="Ezra D."/>
            <person name="Gonzalez J."/>
            <person name="Henrissat B."/>
            <person name="Kuo A."/>
            <person name="Liang C."/>
            <person name="Lipzen A."/>
            <person name="Lutzoni F."/>
            <person name="Magnuson J."/>
            <person name="Mondo S."/>
            <person name="Nolan M."/>
            <person name="Ohm R."/>
            <person name="Pangilinan J."/>
            <person name="Park H.-J."/>
            <person name="Ramirez L."/>
            <person name="Alfaro M."/>
            <person name="Sun H."/>
            <person name="Tritt A."/>
            <person name="Yoshinaga Y."/>
            <person name="Zwiers L.-H."/>
            <person name="Turgeon B."/>
            <person name="Goodwin S."/>
            <person name="Spatafora J."/>
            <person name="Crous P."/>
            <person name="Grigoriev I."/>
        </authorList>
    </citation>
    <scope>NUCLEOTIDE SEQUENCE</scope>
    <source>
        <strain evidence="1">CBS 279.74</strain>
    </source>
</reference>
<sequence length="208" mass="23591">MPRSAFRTTASFLHQNQIQIVASQFSLPNMANGNSTLLSRLHILNQFFPDIVQVFGPPEKPILAQSDKLKEALCRLETKFGGLEHLIISTQSTSGDEGNVFNSKILEDIVGLLQRAERYLRDIRDYFEKNKRKRYEWFDLGALERKKLLKQARSLSNALNKVAEHIASLLGKVRHELRNQQQTAKYGASSDVILGDYGPLSHHKVAHP</sequence>
<name>A0A6G1KJI0_9PLEO</name>
<proteinExistence type="predicted"/>
<dbReference type="EMBL" id="MU005765">
    <property type="protein sequence ID" value="KAF2712988.1"/>
    <property type="molecule type" value="Genomic_DNA"/>
</dbReference>
<evidence type="ECO:0000313" key="1">
    <source>
        <dbReference type="EMBL" id="KAF2712988.1"/>
    </source>
</evidence>